<feature type="transmembrane region" description="Helical" evidence="6">
    <location>
        <begin position="528"/>
        <end position="546"/>
    </location>
</feature>
<feature type="region of interest" description="Disordered" evidence="5">
    <location>
        <begin position="746"/>
        <end position="770"/>
    </location>
</feature>
<dbReference type="OrthoDB" id="100605at2"/>
<dbReference type="Proteomes" id="UP000241074">
    <property type="component" value="Chromosome"/>
</dbReference>
<evidence type="ECO:0000259" key="7">
    <source>
        <dbReference type="Pfam" id="PF01433"/>
    </source>
</evidence>
<feature type="transmembrane region" description="Helical" evidence="6">
    <location>
        <begin position="146"/>
        <end position="169"/>
    </location>
</feature>
<dbReference type="Pfam" id="PF01433">
    <property type="entry name" value="Peptidase_M1"/>
    <property type="match status" value="1"/>
</dbReference>
<reference evidence="9 10" key="1">
    <citation type="submission" date="2018-03" db="EMBL/GenBank/DDBJ databases">
        <title>Ahniella affigens gen. nov., sp. nov., a gammaproteobacterium isolated from sandy soil near a stream.</title>
        <authorList>
            <person name="Ko Y."/>
            <person name="Kim J.-H."/>
        </authorList>
    </citation>
    <scope>NUCLEOTIDE SEQUENCE [LARGE SCALE GENOMIC DNA]</scope>
    <source>
        <strain evidence="9 10">D13</strain>
    </source>
</reference>
<evidence type="ECO:0000256" key="4">
    <source>
        <dbReference type="ARBA" id="ARBA00023136"/>
    </source>
</evidence>
<dbReference type="SUPFAM" id="SSF55486">
    <property type="entry name" value="Metalloproteases ('zincins'), catalytic domain"/>
    <property type="match status" value="1"/>
</dbReference>
<organism evidence="9 10">
    <name type="scientific">Ahniella affigens</name>
    <dbReference type="NCBI Taxonomy" id="2021234"/>
    <lineage>
        <taxon>Bacteria</taxon>
        <taxon>Pseudomonadati</taxon>
        <taxon>Pseudomonadota</taxon>
        <taxon>Gammaproteobacteria</taxon>
        <taxon>Lysobacterales</taxon>
        <taxon>Rhodanobacteraceae</taxon>
        <taxon>Ahniella</taxon>
    </lineage>
</organism>
<feature type="compositionally biased region" description="Basic and acidic residues" evidence="5">
    <location>
        <begin position="749"/>
        <end position="759"/>
    </location>
</feature>
<evidence type="ECO:0000313" key="10">
    <source>
        <dbReference type="Proteomes" id="UP000241074"/>
    </source>
</evidence>
<feature type="transmembrane region" description="Helical" evidence="6">
    <location>
        <begin position="474"/>
        <end position="493"/>
    </location>
</feature>
<dbReference type="InterPro" id="IPR027268">
    <property type="entry name" value="Peptidase_M4/M1_CTD_sf"/>
</dbReference>
<evidence type="ECO:0000313" key="9">
    <source>
        <dbReference type="EMBL" id="AVP99454.1"/>
    </source>
</evidence>
<dbReference type="Gene3D" id="1.10.390.10">
    <property type="entry name" value="Neutral Protease Domain 2"/>
    <property type="match status" value="1"/>
</dbReference>
<evidence type="ECO:0000256" key="3">
    <source>
        <dbReference type="ARBA" id="ARBA00022989"/>
    </source>
</evidence>
<accession>A0A2P1PXC4</accession>
<feature type="domain" description="Peptidase M1 membrane alanine aminopeptidase" evidence="7">
    <location>
        <begin position="865"/>
        <end position="1048"/>
    </location>
</feature>
<dbReference type="GO" id="GO:0008270">
    <property type="term" value="F:zinc ion binding"/>
    <property type="evidence" value="ECO:0007669"/>
    <property type="project" value="InterPro"/>
</dbReference>
<feature type="transmembrane region" description="Helical" evidence="6">
    <location>
        <begin position="412"/>
        <end position="432"/>
    </location>
</feature>
<feature type="transmembrane region" description="Helical" evidence="6">
    <location>
        <begin position="444"/>
        <end position="462"/>
    </location>
</feature>
<keyword evidence="2 6" id="KW-0812">Transmembrane</keyword>
<dbReference type="KEGG" id="xba:C7S18_20775"/>
<dbReference type="RefSeq" id="WP_106893372.1">
    <property type="nucleotide sequence ID" value="NZ_CP027860.1"/>
</dbReference>
<feature type="domain" description="ABC-2 type transporter transmembrane" evidence="8">
    <location>
        <begin position="58"/>
        <end position="198"/>
    </location>
</feature>
<feature type="transmembrane region" description="Helical" evidence="6">
    <location>
        <begin position="567"/>
        <end position="588"/>
    </location>
</feature>
<dbReference type="InterPro" id="IPR013525">
    <property type="entry name" value="ABC2_TM"/>
</dbReference>
<feature type="transmembrane region" description="Helical" evidence="6">
    <location>
        <begin position="365"/>
        <end position="384"/>
    </location>
</feature>
<dbReference type="InterPro" id="IPR014782">
    <property type="entry name" value="Peptidase_M1_dom"/>
</dbReference>
<feature type="transmembrane region" description="Helical" evidence="6">
    <location>
        <begin position="101"/>
        <end position="126"/>
    </location>
</feature>
<feature type="transmembrane region" description="Helical" evidence="6">
    <location>
        <begin position="56"/>
        <end position="80"/>
    </location>
</feature>
<evidence type="ECO:0000256" key="6">
    <source>
        <dbReference type="SAM" id="Phobius"/>
    </source>
</evidence>
<protein>
    <submittedName>
        <fullName evidence="9">Uncharacterized protein</fullName>
    </submittedName>
</protein>
<evidence type="ECO:0000259" key="8">
    <source>
        <dbReference type="Pfam" id="PF12698"/>
    </source>
</evidence>
<gene>
    <name evidence="9" type="ORF">C7S18_20775</name>
</gene>
<name>A0A2P1PXC4_9GAMM</name>
<feature type="transmembrane region" description="Helical" evidence="6">
    <location>
        <begin position="176"/>
        <end position="195"/>
    </location>
</feature>
<dbReference type="GO" id="GO:0140359">
    <property type="term" value="F:ABC-type transporter activity"/>
    <property type="evidence" value="ECO:0007669"/>
    <property type="project" value="InterPro"/>
</dbReference>
<keyword evidence="4 6" id="KW-0472">Membrane</keyword>
<keyword evidence="10" id="KW-1185">Reference proteome</keyword>
<evidence type="ECO:0000256" key="2">
    <source>
        <dbReference type="ARBA" id="ARBA00022692"/>
    </source>
</evidence>
<evidence type="ECO:0000256" key="5">
    <source>
        <dbReference type="SAM" id="MobiDB-lite"/>
    </source>
</evidence>
<comment type="subcellular location">
    <subcellularLocation>
        <location evidence="1">Membrane</location>
        <topology evidence="1">Multi-pass membrane protein</topology>
    </subcellularLocation>
</comment>
<dbReference type="AlphaFoldDB" id="A0A2P1PXC4"/>
<evidence type="ECO:0000256" key="1">
    <source>
        <dbReference type="ARBA" id="ARBA00004141"/>
    </source>
</evidence>
<reference evidence="9 10" key="2">
    <citation type="submission" date="2018-03" db="EMBL/GenBank/DDBJ databases">
        <authorList>
            <person name="Keele B.F."/>
        </authorList>
    </citation>
    <scope>NUCLEOTIDE SEQUENCE [LARGE SCALE GENOMIC DNA]</scope>
    <source>
        <strain evidence="9 10">D13</strain>
    </source>
</reference>
<feature type="transmembrane region" description="Helical" evidence="6">
    <location>
        <begin position="244"/>
        <end position="261"/>
    </location>
</feature>
<feature type="transmembrane region" description="Helical" evidence="6">
    <location>
        <begin position="324"/>
        <end position="345"/>
    </location>
</feature>
<sequence>MFSAFLKFDLRYQWRSPILWIGSALFALMAYAATSTDAVQIGGSIGNVHRNAPFVIVQFLNVFTILGLFISGAFVGGALLRDFEMNTSELFFSKPVKAWEYLLGRFTAGVLVSLLIYLAVALALMLGAASPWIDASRLGPFSLAPYGYGLVMFVIPNLIFSAALIMLFAALTRSILGVYQAVTAFFVMWAIAGTFTRDLDNLWLAALIDPFGARALSLTARYWSAEERNTLLPGLSHYVLANRALWLGVAMALLAITMRSFKAQRTGTGRSWFISKKRQEAAPTKAVAAMARLVKQPTSAGFGASLRQYWAQTRFDTWHVLKSVPFQALLSFGIANLVGGLEAQAPMYDTPLYLVTAQMLDIIRGSYTFLLVIIVMFYAGELVWRDRDVKMDGVVDAFPVVNWVPMASKATALVVIIALFLLFAALCCIGYQLVDGGVALEPGLYLSGLAIQAVPFVLIAWLSLVFQVIANNKYVGYLLTIGIVVSQIVLGTLDFDHNLVSFAGASATPYSDMNGFGHFLKGWAWFETYWLLFTVGCLLVATLFWVRGTAEPFKRRVAVAKSRLHGGIAWALTGSISAAAIVGAFILYTTTVQNTYRASDTLLDLQAEYEKTWRKIEDEPQPRIIATDNDVNIFPAERRLEISGHYVMKNKNAEPLTKMTVTVDPDTTAFTLSPEGAKLIEEDKKFGVYVYQFDTPLAPGATFKLPYTLSIRREGFTNSGAPDFLNYNGTFFNNGQAFPQFGYNPQAEIGDRNERKDRGLPPPRRMPKLETAPRTSTYINDDGDWIDFASTVCTSPDQIAMAPGYLQREWTDGDRRCFRYEMDAPILPFWAYLSANWQVKKDRWNDVAIEVYYDAKHPYNVDRMIEATKKSLAYFTENFGPYQHRQFRILEFPNYATFAQSFPNTIPYSEAIGFIANVDAEDSVDYVFYVTAHELAHQWWAHQVIGANAQGSTVMSETLSQYSALMVMEKEYGSSKMRKFLKYELDGYLRGRGGEILEELPLYKVESSQGYVHYRKGSLVMYRLKDEIGADKINLALRNYLARTQYQEPPYTVSTEFVEELRAVTPPEKQQLITDLFERISFFDNRMVDATTKKRADGKYDVTLSWQAAKKESDGIGKETDASLDDEIDIGIFARASGAEEQDEKVLYLKKHRINQASGSLTITVDELPYDAGIDPYNKLIDRVSNDNRKRVTAAS</sequence>
<proteinExistence type="predicted"/>
<dbReference type="GO" id="GO:0008237">
    <property type="term" value="F:metallopeptidase activity"/>
    <property type="evidence" value="ECO:0007669"/>
    <property type="project" value="InterPro"/>
</dbReference>
<dbReference type="Pfam" id="PF12698">
    <property type="entry name" value="ABC2_membrane_3"/>
    <property type="match status" value="1"/>
</dbReference>
<dbReference type="GO" id="GO:0016020">
    <property type="term" value="C:membrane"/>
    <property type="evidence" value="ECO:0007669"/>
    <property type="project" value="UniProtKB-SubCell"/>
</dbReference>
<dbReference type="EMBL" id="CP027860">
    <property type="protein sequence ID" value="AVP99454.1"/>
    <property type="molecule type" value="Genomic_DNA"/>
</dbReference>
<keyword evidence="3 6" id="KW-1133">Transmembrane helix</keyword>